<accession>A0A0L6UQB6</accession>
<dbReference type="Proteomes" id="UP000037035">
    <property type="component" value="Unassembled WGS sequence"/>
</dbReference>
<dbReference type="PANTHER" id="PTHR37096">
    <property type="entry name" value="YALI0E33429P"/>
    <property type="match status" value="1"/>
</dbReference>
<dbReference type="OrthoDB" id="2150628at2759"/>
<gene>
    <name evidence="1" type="ORF">VP01_4639g1</name>
</gene>
<protein>
    <submittedName>
        <fullName evidence="1">Uncharacterized protein</fullName>
    </submittedName>
</protein>
<dbReference type="InterPro" id="IPR051667">
    <property type="entry name" value="Archaeal_ATPase_domain"/>
</dbReference>
<keyword evidence="2" id="KW-1185">Reference proteome</keyword>
<dbReference type="VEuPathDB" id="FungiDB:VP01_4639g1"/>
<dbReference type="EMBL" id="LAVV01009767">
    <property type="protein sequence ID" value="KNZ50030.1"/>
    <property type="molecule type" value="Genomic_DNA"/>
</dbReference>
<evidence type="ECO:0000313" key="1">
    <source>
        <dbReference type="EMBL" id="KNZ50030.1"/>
    </source>
</evidence>
<evidence type="ECO:0000313" key="2">
    <source>
        <dbReference type="Proteomes" id="UP000037035"/>
    </source>
</evidence>
<dbReference type="STRING" id="27349.A0A0L6UQB6"/>
<name>A0A0L6UQB6_9BASI</name>
<dbReference type="AlphaFoldDB" id="A0A0L6UQB6"/>
<sequence length="311" mass="35757">LVFSWHIGARFLQPSPRSRSALLKQKPRFTVLLGPPSSRKMALAQHVTSKTQPDDTPEFHPLTIDLRAVNKNGSFLKAFMHQGILVGSRDGFWKDILGPLTTTIDPGWVTRTVPCSLLVQIQAFSDDNIASREIDVFLNFAVRITKQEAKMHVIFTSSDSFFESWLKQRVNPTHFCTLVVGDLPCLEAHNYFLHMVENNQQLSKEKKDILSSINFDIPFKMTGGRMFFLEQYIEDVCGSGYFDDHMNSEFYLNLRGMESLFLSFHFSHPIFERIEMRRGDQRQVKFQHLAQMGKDSNSMSQKILKIGKPYT</sequence>
<comment type="caution">
    <text evidence="1">The sequence shown here is derived from an EMBL/GenBank/DDBJ whole genome shotgun (WGS) entry which is preliminary data.</text>
</comment>
<reference evidence="1 2" key="1">
    <citation type="submission" date="2015-08" db="EMBL/GenBank/DDBJ databases">
        <title>Next Generation Sequencing and Analysis of the Genome of Puccinia sorghi L Schw, the Causal Agent of Maize Common Rust.</title>
        <authorList>
            <person name="Rochi L."/>
            <person name="Burguener G."/>
            <person name="Darino M."/>
            <person name="Turjanski A."/>
            <person name="Kreff E."/>
            <person name="Dieguez M.J."/>
            <person name="Sacco F."/>
        </authorList>
    </citation>
    <scope>NUCLEOTIDE SEQUENCE [LARGE SCALE GENOMIC DNA]</scope>
    <source>
        <strain evidence="1 2">RO10H11247</strain>
    </source>
</reference>
<proteinExistence type="predicted"/>
<feature type="non-terminal residue" evidence="1">
    <location>
        <position position="1"/>
    </location>
</feature>
<organism evidence="1 2">
    <name type="scientific">Puccinia sorghi</name>
    <dbReference type="NCBI Taxonomy" id="27349"/>
    <lineage>
        <taxon>Eukaryota</taxon>
        <taxon>Fungi</taxon>
        <taxon>Dikarya</taxon>
        <taxon>Basidiomycota</taxon>
        <taxon>Pucciniomycotina</taxon>
        <taxon>Pucciniomycetes</taxon>
        <taxon>Pucciniales</taxon>
        <taxon>Pucciniaceae</taxon>
        <taxon>Puccinia</taxon>
    </lineage>
</organism>
<dbReference type="PANTHER" id="PTHR37096:SF1">
    <property type="entry name" value="AAA+ ATPASE DOMAIN-CONTAINING PROTEIN"/>
    <property type="match status" value="1"/>
</dbReference>